<dbReference type="SMART" id="SM00827">
    <property type="entry name" value="PKS_AT"/>
    <property type="match status" value="1"/>
</dbReference>
<dbReference type="InterPro" id="IPR050091">
    <property type="entry name" value="PKS_NRPS_Biosynth_Enz"/>
</dbReference>
<feature type="region of interest" description="N-terminal hotdog fold" evidence="5">
    <location>
        <begin position="397"/>
        <end position="520"/>
    </location>
</feature>
<dbReference type="InterPro" id="IPR016036">
    <property type="entry name" value="Malonyl_transacylase_ACP-bd"/>
</dbReference>
<comment type="caution">
    <text evidence="8">The sequence shown here is derived from an EMBL/GenBank/DDBJ whole genome shotgun (WGS) entry which is preliminary data.</text>
</comment>
<dbReference type="SMART" id="SM00822">
    <property type="entry name" value="PKS_KR"/>
    <property type="match status" value="1"/>
</dbReference>
<dbReference type="Proteomes" id="UP001596004">
    <property type="component" value="Unassembled WGS sequence"/>
</dbReference>
<dbReference type="Gene3D" id="3.40.50.720">
    <property type="entry name" value="NAD(P)-binding Rossmann-like Domain"/>
    <property type="match status" value="1"/>
</dbReference>
<dbReference type="PROSITE" id="PS00012">
    <property type="entry name" value="PHOSPHOPANTETHEINE"/>
    <property type="match status" value="1"/>
</dbReference>
<dbReference type="InterPro" id="IPR006162">
    <property type="entry name" value="Ppantetheine_attach_site"/>
</dbReference>
<dbReference type="Gene3D" id="3.40.366.10">
    <property type="entry name" value="Malonyl-Coenzyme A Acyl Carrier Protein, domain 2"/>
    <property type="match status" value="1"/>
</dbReference>
<organism evidence="8 9">
    <name type="scientific">Sphaerisporangium dianthi</name>
    <dbReference type="NCBI Taxonomy" id="1436120"/>
    <lineage>
        <taxon>Bacteria</taxon>
        <taxon>Bacillati</taxon>
        <taxon>Actinomycetota</taxon>
        <taxon>Actinomycetes</taxon>
        <taxon>Streptosporangiales</taxon>
        <taxon>Streptosporangiaceae</taxon>
        <taxon>Sphaerisporangium</taxon>
    </lineage>
</organism>
<dbReference type="SMART" id="SM00826">
    <property type="entry name" value="PKS_DH"/>
    <property type="match status" value="1"/>
</dbReference>
<protein>
    <submittedName>
        <fullName evidence="8">Acyltransferase domain-containing protein</fullName>
    </submittedName>
</protein>
<evidence type="ECO:0000256" key="2">
    <source>
        <dbReference type="ARBA" id="ARBA00022553"/>
    </source>
</evidence>
<dbReference type="SUPFAM" id="SSF55048">
    <property type="entry name" value="Probable ACP-binding domain of malonyl-CoA ACP transacylase"/>
    <property type="match status" value="1"/>
</dbReference>
<dbReference type="InterPro" id="IPR016035">
    <property type="entry name" value="Acyl_Trfase/lysoPLipase"/>
</dbReference>
<dbReference type="SUPFAM" id="SSF47336">
    <property type="entry name" value="ACP-like"/>
    <property type="match status" value="1"/>
</dbReference>
<dbReference type="InterPro" id="IPR020807">
    <property type="entry name" value="PKS_DH"/>
</dbReference>
<dbReference type="Gene3D" id="3.10.129.110">
    <property type="entry name" value="Polyketide synthase dehydratase"/>
    <property type="match status" value="1"/>
</dbReference>
<keyword evidence="9" id="KW-1185">Reference proteome</keyword>
<keyword evidence="2" id="KW-0597">Phosphoprotein</keyword>
<dbReference type="InterPro" id="IPR014043">
    <property type="entry name" value="Acyl_transferase_dom"/>
</dbReference>
<dbReference type="Pfam" id="PF00698">
    <property type="entry name" value="Acyl_transf_1"/>
    <property type="match status" value="1"/>
</dbReference>
<dbReference type="InterPro" id="IPR049900">
    <property type="entry name" value="PKS_mFAS_DH"/>
</dbReference>
<keyword evidence="3" id="KW-0808">Transferase</keyword>
<evidence type="ECO:0000313" key="8">
    <source>
        <dbReference type="EMBL" id="MFC4536967.1"/>
    </source>
</evidence>
<dbReference type="Pfam" id="PF14765">
    <property type="entry name" value="PS-DH"/>
    <property type="match status" value="1"/>
</dbReference>
<dbReference type="InterPro" id="IPR001227">
    <property type="entry name" value="Ac_transferase_dom_sf"/>
</dbReference>
<dbReference type="PANTHER" id="PTHR43775:SF51">
    <property type="entry name" value="INACTIVE PHENOLPHTHIOCEROL SYNTHESIS POLYKETIDE SYNTHASE TYPE I PKS1-RELATED"/>
    <property type="match status" value="1"/>
</dbReference>
<dbReference type="InterPro" id="IPR055123">
    <property type="entry name" value="SpnB-like_Rossmann"/>
</dbReference>
<evidence type="ECO:0000256" key="5">
    <source>
        <dbReference type="PROSITE-ProRule" id="PRU01363"/>
    </source>
</evidence>
<dbReference type="InterPro" id="IPR036291">
    <property type="entry name" value="NAD(P)-bd_dom_sf"/>
</dbReference>
<feature type="domain" description="PKS/mFAS DH" evidence="7">
    <location>
        <begin position="397"/>
        <end position="668"/>
    </location>
</feature>
<dbReference type="InterPro" id="IPR049552">
    <property type="entry name" value="PKS_DH_N"/>
</dbReference>
<evidence type="ECO:0000259" key="6">
    <source>
        <dbReference type="PROSITE" id="PS50075"/>
    </source>
</evidence>
<dbReference type="Pfam" id="PF08659">
    <property type="entry name" value="KR"/>
    <property type="match status" value="1"/>
</dbReference>
<keyword evidence="1" id="KW-0596">Phosphopantetheine</keyword>
<proteinExistence type="predicted"/>
<reference evidence="9" key="1">
    <citation type="journal article" date="2019" name="Int. J. Syst. Evol. Microbiol.">
        <title>The Global Catalogue of Microorganisms (GCM) 10K type strain sequencing project: providing services to taxonomists for standard genome sequencing and annotation.</title>
        <authorList>
            <consortium name="The Broad Institute Genomics Platform"/>
            <consortium name="The Broad Institute Genome Sequencing Center for Infectious Disease"/>
            <person name="Wu L."/>
            <person name="Ma J."/>
        </authorList>
    </citation>
    <scope>NUCLEOTIDE SEQUENCE [LARGE SCALE GENOMIC DNA]</scope>
    <source>
        <strain evidence="9">CGMCC 4.7132</strain>
    </source>
</reference>
<evidence type="ECO:0000256" key="3">
    <source>
        <dbReference type="ARBA" id="ARBA00022679"/>
    </source>
</evidence>
<dbReference type="GO" id="GO:0016746">
    <property type="term" value="F:acyltransferase activity"/>
    <property type="evidence" value="ECO:0007669"/>
    <property type="project" value="UniProtKB-KW"/>
</dbReference>
<keyword evidence="4 8" id="KW-0012">Acyltransferase</keyword>
<evidence type="ECO:0000259" key="7">
    <source>
        <dbReference type="PROSITE" id="PS52019"/>
    </source>
</evidence>
<dbReference type="Pfam" id="PF22953">
    <property type="entry name" value="SpnB_Rossmann"/>
    <property type="match status" value="1"/>
</dbReference>
<dbReference type="Gene3D" id="3.30.70.3290">
    <property type="match status" value="1"/>
</dbReference>
<dbReference type="InterPro" id="IPR009081">
    <property type="entry name" value="PP-bd_ACP"/>
</dbReference>
<feature type="active site" description="Proton acceptor; for dehydratase activity" evidence="5">
    <location>
        <position position="429"/>
    </location>
</feature>
<dbReference type="InterPro" id="IPR020806">
    <property type="entry name" value="PKS_PP-bd"/>
</dbReference>
<dbReference type="PANTHER" id="PTHR43775">
    <property type="entry name" value="FATTY ACID SYNTHASE"/>
    <property type="match status" value="1"/>
</dbReference>
<dbReference type="InterPro" id="IPR057326">
    <property type="entry name" value="KR_dom"/>
</dbReference>
<dbReference type="Pfam" id="PF00550">
    <property type="entry name" value="PP-binding"/>
    <property type="match status" value="1"/>
</dbReference>
<evidence type="ECO:0000256" key="1">
    <source>
        <dbReference type="ARBA" id="ARBA00022450"/>
    </source>
</evidence>
<gene>
    <name evidence="8" type="ORF">ACFO60_39870</name>
</gene>
<accession>A0ABV9CW83</accession>
<dbReference type="SUPFAM" id="SSF52151">
    <property type="entry name" value="FabD/lysophospholipase-like"/>
    <property type="match status" value="1"/>
</dbReference>
<evidence type="ECO:0000256" key="4">
    <source>
        <dbReference type="ARBA" id="ARBA00023315"/>
    </source>
</evidence>
<feature type="domain" description="Carrier" evidence="6">
    <location>
        <begin position="1126"/>
        <end position="1201"/>
    </location>
</feature>
<feature type="active site" description="Proton donor; for dehydratase activity" evidence="5">
    <location>
        <position position="590"/>
    </location>
</feature>
<dbReference type="Gene3D" id="1.10.1200.10">
    <property type="entry name" value="ACP-like"/>
    <property type="match status" value="1"/>
</dbReference>
<dbReference type="PROSITE" id="PS50075">
    <property type="entry name" value="CARRIER"/>
    <property type="match status" value="1"/>
</dbReference>
<name>A0ABV9CW83_9ACTN</name>
<dbReference type="InterPro" id="IPR049551">
    <property type="entry name" value="PKS_DH_C"/>
</dbReference>
<sequence length="1282" mass="132749">FPVFAEAFDAAVAELDEHLAPHVARHLASAGLVDGQMAGQVDDQAAGQVSGRVAGLVGGRLTGDAAGSLRDVLWGSDAAVLDRTVFAQAGLFAFEVALFRLVESWGVRPDFVAGHSIGEIAAAHVAGVLSLADAAALVAARGVLMQALPSGGAMVAIGAGEEEVAAALEALKARSGGAVGSALVGIAAVNGPSSVVVSGDELAVLEIAAEFEASGRKVRRLRVSHAFHSPLMDPMLAEFGSVVEGLSFSAPRVPVVSALTGEVAEGLDSPGYWVRHVREPVRFADAVRTLEAKGVTRFVEVGPDGVLSGMGPDCVAQDGEAVFVPLVRRGRVEPVSVVSGVGQLHAVGVAVDWSALFAGTGARRVDLPTYAFQRQDYWLTAPTTGGVSGIGQESMEHPLLAAAVALPHTGGLVLTGSVSLTTHPWLADHDLRGTAVFPATGFLDLAMHAANQVGRDVVRELTVDAPMCLPESGSLALRVVVDAPDEAGDTPVSVYSRGNGDDLPWTRHATGLLATGAGTPGGRVEWPPPGAEPVDVEDAHRLLLRRGYGYGPTFQGLRAAWRRGDEVFAEVALPEDAQAGRFSLHPALLDAALQVSRLAGGGAADDVTVQPAAWTGVSLHTAGVTELRARITPSAHGGVELAVTDGHGRPVLEARSVVSRPVGAEQLAAGGGSGAGALFRVDWQRAEPAAGDRGTEDWAVLGDDDFGLDVPVHSDLSALVGSVDARVPDLVLYACPPLGGDAAAGARSTAAAVLDLMRRWPAEDGLADARLVVVTRGAVPAGGDAVDVRQAPVWGLVRAAQAEHPGRFVLADLDASPLSRAALPAALATGEAEVAVRAGTILTPRLAKVASTGWRPSLSSGTVLVTGGTCGVGARLARHLVSAHGVRHLLLLGDADATPPPGLDAEVTVSACDPADRDELAKLLLDIPADRPLVAVVHASDAVDNALIGTLTEERLTRVLRPKIDAAWNLHELTCRTELGAFVLVSSSSGLMYGTGQANHAAASAFLDALAWHRRSLGLPALSLAYGPWDVGDDPDDDGTRRRLSRLGLPTLTGPAGLDLLDRGLGCAEPVLVPLHLDHGVLRAAATELPALLRGVVRVPLRRPDASSGDDLRRRLAGASREERGRVLLELVQTHVAAVLGHPSTSAVEPDRAFQELGFDSLAAVELRKRLTTATGARLAATLAFDHPTCRAVAGHVDDLIGTPETDLMRPVLGEFQRLEAALAAFTPVNGDFASVSARLEALLRKWNDAHGGALRVLAGHDYESATDDELFEVLDGELGVS</sequence>
<dbReference type="InterPro" id="IPR036736">
    <property type="entry name" value="ACP-like_sf"/>
</dbReference>
<dbReference type="Pfam" id="PF21089">
    <property type="entry name" value="PKS_DH_N"/>
    <property type="match status" value="1"/>
</dbReference>
<evidence type="ECO:0000313" key="9">
    <source>
        <dbReference type="Proteomes" id="UP001596004"/>
    </source>
</evidence>
<dbReference type="SMART" id="SM00823">
    <property type="entry name" value="PKS_PP"/>
    <property type="match status" value="1"/>
</dbReference>
<dbReference type="SMART" id="SM01294">
    <property type="entry name" value="PKS_PP_betabranch"/>
    <property type="match status" value="1"/>
</dbReference>
<feature type="region of interest" description="C-terminal hotdog fold" evidence="5">
    <location>
        <begin position="531"/>
        <end position="668"/>
    </location>
</feature>
<dbReference type="CDD" id="cd08956">
    <property type="entry name" value="KR_3_FAS_SDR_x"/>
    <property type="match status" value="1"/>
</dbReference>
<feature type="non-terminal residue" evidence="8">
    <location>
        <position position="1"/>
    </location>
</feature>
<dbReference type="InterPro" id="IPR013968">
    <property type="entry name" value="PKS_KR"/>
</dbReference>
<dbReference type="InterPro" id="IPR042104">
    <property type="entry name" value="PKS_dehydratase_sf"/>
</dbReference>
<dbReference type="EMBL" id="JBHSFP010000066">
    <property type="protein sequence ID" value="MFC4536967.1"/>
    <property type="molecule type" value="Genomic_DNA"/>
</dbReference>
<dbReference type="SUPFAM" id="SSF51735">
    <property type="entry name" value="NAD(P)-binding Rossmann-fold domains"/>
    <property type="match status" value="2"/>
</dbReference>
<dbReference type="PROSITE" id="PS52019">
    <property type="entry name" value="PKS_MFAS_DH"/>
    <property type="match status" value="1"/>
</dbReference>